<protein>
    <submittedName>
        <fullName evidence="2">Uncharacterized protein</fullName>
    </submittedName>
</protein>
<reference evidence="3" key="2">
    <citation type="submission" date="2017-12" db="EMBL/GenBank/DDBJ databases">
        <title>Genome sequence of the Bar-tailed Godwit (Limosa lapponica baueri).</title>
        <authorList>
            <person name="Lima N.C.B."/>
            <person name="Parody-Merino A.M."/>
            <person name="Battley P.F."/>
            <person name="Fidler A.E."/>
            <person name="Prosdocimi F."/>
        </authorList>
    </citation>
    <scope>NUCLEOTIDE SEQUENCE [LARGE SCALE GENOMIC DNA]</scope>
</reference>
<dbReference type="OrthoDB" id="276744at2759"/>
<feature type="region of interest" description="Disordered" evidence="1">
    <location>
        <begin position="176"/>
        <end position="204"/>
    </location>
</feature>
<sequence>MCQVFPLENAKLGDAEPLLALQHLVTLFDQYPIPEDTAISLQNKACKRKCLLHLKNDQPIKDHDRADIHPPACGGPHAGLDGFGLKEAAACGDPILEQSAPEGLYPLEKTHTGVVLDELYLKSKRKMGENVSLLLNGAEGLMPKDMGNAKAFNALFALVFTGWNYECIDGPSGVHGRSWKTREVPEDRRKANVTPGFKKSKKEEAENYRPVSFTSVPASSPEEKDSDVLVDEKLYMSQQCALEAQKDNHILGCIKRNMASRLREVILPLYSALMRPHLEYCLQLWSPQHKKDMDSLEQVQWRAMKMIRGLEHLSYEDRLRELGLFSLEKRRLWGDLPVAFQYLKGAYRRDG</sequence>
<proteinExistence type="predicted"/>
<reference evidence="3" key="1">
    <citation type="submission" date="2017-11" db="EMBL/GenBank/DDBJ databases">
        <authorList>
            <person name="Lima N.C."/>
            <person name="Parody-Merino A.M."/>
            <person name="Battley P.F."/>
            <person name="Fidler A.E."/>
            <person name="Prosdocimi F."/>
        </authorList>
    </citation>
    <scope>NUCLEOTIDE SEQUENCE [LARGE SCALE GENOMIC DNA]</scope>
</reference>
<keyword evidence="3" id="KW-1185">Reference proteome</keyword>
<dbReference type="PANTHER" id="PTHR33332">
    <property type="entry name" value="REVERSE TRANSCRIPTASE DOMAIN-CONTAINING PROTEIN"/>
    <property type="match status" value="1"/>
</dbReference>
<feature type="compositionally biased region" description="Basic and acidic residues" evidence="1">
    <location>
        <begin position="180"/>
        <end position="190"/>
    </location>
</feature>
<dbReference type="EMBL" id="KZ505884">
    <property type="protein sequence ID" value="PKU43616.1"/>
    <property type="molecule type" value="Genomic_DNA"/>
</dbReference>
<evidence type="ECO:0000313" key="2">
    <source>
        <dbReference type="EMBL" id="PKU43616.1"/>
    </source>
</evidence>
<name>A0A2I0UC29_LIMLA</name>
<organism evidence="2 3">
    <name type="scientific">Limosa lapponica baueri</name>
    <dbReference type="NCBI Taxonomy" id="1758121"/>
    <lineage>
        <taxon>Eukaryota</taxon>
        <taxon>Metazoa</taxon>
        <taxon>Chordata</taxon>
        <taxon>Craniata</taxon>
        <taxon>Vertebrata</taxon>
        <taxon>Euteleostomi</taxon>
        <taxon>Archelosauria</taxon>
        <taxon>Archosauria</taxon>
        <taxon>Dinosauria</taxon>
        <taxon>Saurischia</taxon>
        <taxon>Theropoda</taxon>
        <taxon>Coelurosauria</taxon>
        <taxon>Aves</taxon>
        <taxon>Neognathae</taxon>
        <taxon>Neoaves</taxon>
        <taxon>Charadriiformes</taxon>
        <taxon>Scolopacidae</taxon>
        <taxon>Limosa</taxon>
    </lineage>
</organism>
<evidence type="ECO:0000256" key="1">
    <source>
        <dbReference type="SAM" id="MobiDB-lite"/>
    </source>
</evidence>
<dbReference type="Proteomes" id="UP000233556">
    <property type="component" value="Unassembled WGS sequence"/>
</dbReference>
<dbReference type="AlphaFoldDB" id="A0A2I0UC29"/>
<evidence type="ECO:0000313" key="3">
    <source>
        <dbReference type="Proteomes" id="UP000233556"/>
    </source>
</evidence>
<gene>
    <name evidence="2" type="ORF">llap_6074</name>
</gene>
<accession>A0A2I0UC29</accession>